<dbReference type="Pfam" id="PF00550">
    <property type="entry name" value="PP-binding"/>
    <property type="match status" value="1"/>
</dbReference>
<dbReference type="SUPFAM" id="SSF51735">
    <property type="entry name" value="NAD(P)-binding Rossmann-fold domains"/>
    <property type="match status" value="1"/>
</dbReference>
<evidence type="ECO:0000256" key="3">
    <source>
        <dbReference type="ARBA" id="ARBA00022679"/>
    </source>
</evidence>
<keyword evidence="8" id="KW-1185">Reference proteome</keyword>
<dbReference type="SMART" id="SM01294">
    <property type="entry name" value="PKS_PP_betabranch"/>
    <property type="match status" value="1"/>
</dbReference>
<reference evidence="7 8" key="1">
    <citation type="journal article" date="2020" name="Int. J. Syst. Evol. Microbiol.">
        <title>Reclassification of Streptomyces castelarensis and Streptomyces sporoclivatus as later heterotypic synonyms of Streptomyces antimycoticus.</title>
        <authorList>
            <person name="Komaki H."/>
            <person name="Tamura T."/>
        </authorList>
    </citation>
    <scope>NUCLEOTIDE SEQUENCE [LARGE SCALE GENOMIC DNA]</scope>
    <source>
        <strain evidence="7 8">NBRC 13459</strain>
    </source>
</reference>
<name>A0A4D4LPV1_STRVO</name>
<evidence type="ECO:0000313" key="8">
    <source>
        <dbReference type="Proteomes" id="UP000301309"/>
    </source>
</evidence>
<dbReference type="PROSITE" id="PS50075">
    <property type="entry name" value="CARRIER"/>
    <property type="match status" value="1"/>
</dbReference>
<dbReference type="PROSITE" id="PS00606">
    <property type="entry name" value="KS3_1"/>
    <property type="match status" value="1"/>
</dbReference>
<evidence type="ECO:0000256" key="1">
    <source>
        <dbReference type="ARBA" id="ARBA00022450"/>
    </source>
</evidence>
<dbReference type="Gene3D" id="3.40.50.720">
    <property type="entry name" value="NAD(P)-binding Rossmann-like Domain"/>
    <property type="match status" value="1"/>
</dbReference>
<evidence type="ECO:0000256" key="2">
    <source>
        <dbReference type="ARBA" id="ARBA00022553"/>
    </source>
</evidence>
<dbReference type="InterPro" id="IPR016039">
    <property type="entry name" value="Thiolase-like"/>
</dbReference>
<dbReference type="InterPro" id="IPR036736">
    <property type="entry name" value="ACP-like_sf"/>
</dbReference>
<comment type="caution">
    <text evidence="7">The sequence shown here is derived from an EMBL/GenBank/DDBJ whole genome shotgun (WGS) entry which is preliminary data.</text>
</comment>
<proteinExistence type="predicted"/>
<dbReference type="Gene3D" id="3.40.47.10">
    <property type="match status" value="1"/>
</dbReference>
<dbReference type="InterPro" id="IPR050091">
    <property type="entry name" value="PKS_NRPS_Biosynth_Enz"/>
</dbReference>
<dbReference type="SUPFAM" id="SSF47336">
    <property type="entry name" value="ACP-like"/>
    <property type="match status" value="1"/>
</dbReference>
<sequence>MTAVACDVSDRAAVAALLTAIPDEHPLTGVVHAAGVLDDGLVAALTPDRLDTVFRPKLDGAWHLHELTRDLDLSAFVVFSSVFGVLGNAGQAGYTAANAFLDALARRRTAEGLAGLSIGWGPWPQDSGMSAALSDAQLRRITEAGLPTLSVDQGLAWFDAAGAVDEAVVVAARVDRAALRARHTVPAVLRGLAPAGNARRAAATERGSGLPTGLTTDQARAALSQLVREQVASVLGHADPLAVANGRTFKDMGFDSLTAGQLRNALRKRTGLSLPSTLVYDHPTPDALAGHLWTELYGGADERAESAGPAPTAAAGPTAGAPAPEPIAIIGMSCRFPGRVRSPEQLWQLLAEGVDATSPLPADRGWDPGVYHPDPDRTGTTYSAAGGFLDGAAEFDAAFFGISPREAAAMDPQQRILLELAWEAFERAGIDPTSLRSSMTGTFVSATAQSYGADVSADSDGYQLTGTIPSVLSGRLAYLFDLGGPAVTVDTACSSSLVALHMACQSLRSGRAPSPSPAAPPC</sequence>
<dbReference type="EMBL" id="BJHW01000002">
    <property type="protein sequence ID" value="GDY60237.1"/>
    <property type="molecule type" value="Genomic_DNA"/>
</dbReference>
<keyword evidence="2" id="KW-0597">Phosphoprotein</keyword>
<feature type="domain" description="Ketosynthase family 3 (KS3)" evidence="6">
    <location>
        <begin position="324"/>
        <end position="522"/>
    </location>
</feature>
<dbReference type="PANTHER" id="PTHR43775">
    <property type="entry name" value="FATTY ACID SYNTHASE"/>
    <property type="match status" value="1"/>
</dbReference>
<evidence type="ECO:0000256" key="4">
    <source>
        <dbReference type="ARBA" id="ARBA00023268"/>
    </source>
</evidence>
<dbReference type="InterPro" id="IPR014030">
    <property type="entry name" value="Ketoacyl_synth_N"/>
</dbReference>
<dbReference type="InterPro" id="IPR020841">
    <property type="entry name" value="PKS_Beta-ketoAc_synthase_dom"/>
</dbReference>
<dbReference type="SMART" id="SM00822">
    <property type="entry name" value="PKS_KR"/>
    <property type="match status" value="1"/>
</dbReference>
<dbReference type="InterPro" id="IPR036291">
    <property type="entry name" value="NAD(P)-bd_dom_sf"/>
</dbReference>
<evidence type="ECO:0000259" key="5">
    <source>
        <dbReference type="PROSITE" id="PS50075"/>
    </source>
</evidence>
<dbReference type="SUPFAM" id="SSF53901">
    <property type="entry name" value="Thiolase-like"/>
    <property type="match status" value="1"/>
</dbReference>
<dbReference type="Pfam" id="PF00109">
    <property type="entry name" value="ketoacyl-synt"/>
    <property type="match status" value="1"/>
</dbReference>
<dbReference type="InterPro" id="IPR020806">
    <property type="entry name" value="PKS_PP-bd"/>
</dbReference>
<dbReference type="GO" id="GO:0031177">
    <property type="term" value="F:phosphopantetheine binding"/>
    <property type="evidence" value="ECO:0007669"/>
    <property type="project" value="InterPro"/>
</dbReference>
<keyword evidence="4" id="KW-0511">Multifunctional enzyme</keyword>
<keyword evidence="3" id="KW-0808">Transferase</keyword>
<dbReference type="GO" id="GO:0006633">
    <property type="term" value="P:fatty acid biosynthetic process"/>
    <property type="evidence" value="ECO:0007669"/>
    <property type="project" value="InterPro"/>
</dbReference>
<dbReference type="InterPro" id="IPR018201">
    <property type="entry name" value="Ketoacyl_synth_AS"/>
</dbReference>
<evidence type="ECO:0000259" key="6">
    <source>
        <dbReference type="PROSITE" id="PS52004"/>
    </source>
</evidence>
<gene>
    <name evidence="7" type="ORF">SVIO_108600</name>
</gene>
<dbReference type="AlphaFoldDB" id="A0A4D4LPV1"/>
<dbReference type="InterPro" id="IPR009081">
    <property type="entry name" value="PP-bd_ACP"/>
</dbReference>
<accession>A0A4D4LPV1</accession>
<dbReference type="PROSITE" id="PS52004">
    <property type="entry name" value="KS3_2"/>
    <property type="match status" value="1"/>
</dbReference>
<dbReference type="Proteomes" id="UP000301309">
    <property type="component" value="Unassembled WGS sequence"/>
</dbReference>
<dbReference type="PANTHER" id="PTHR43775:SF51">
    <property type="entry name" value="INACTIVE PHENOLPHTHIOCEROL SYNTHESIS POLYKETIDE SYNTHASE TYPE I PKS1-RELATED"/>
    <property type="match status" value="1"/>
</dbReference>
<dbReference type="SMART" id="SM00825">
    <property type="entry name" value="PKS_KS"/>
    <property type="match status" value="1"/>
</dbReference>
<protein>
    <submittedName>
        <fullName evidence="7">Uncharacterized protein</fullName>
    </submittedName>
</protein>
<evidence type="ECO:0000313" key="7">
    <source>
        <dbReference type="EMBL" id="GDY60237.1"/>
    </source>
</evidence>
<dbReference type="SMART" id="SM00823">
    <property type="entry name" value="PKS_PP"/>
    <property type="match status" value="1"/>
</dbReference>
<dbReference type="Gene3D" id="1.10.1200.10">
    <property type="entry name" value="ACP-like"/>
    <property type="match status" value="1"/>
</dbReference>
<dbReference type="GO" id="GO:0004312">
    <property type="term" value="F:fatty acid synthase activity"/>
    <property type="evidence" value="ECO:0007669"/>
    <property type="project" value="TreeGrafter"/>
</dbReference>
<dbReference type="Pfam" id="PF08659">
    <property type="entry name" value="KR"/>
    <property type="match status" value="1"/>
</dbReference>
<dbReference type="InterPro" id="IPR057326">
    <property type="entry name" value="KR_dom"/>
</dbReference>
<feature type="domain" description="Carrier" evidence="5">
    <location>
        <begin position="221"/>
        <end position="296"/>
    </location>
</feature>
<dbReference type="GO" id="GO:0004315">
    <property type="term" value="F:3-oxoacyl-[acyl-carrier-protein] synthase activity"/>
    <property type="evidence" value="ECO:0007669"/>
    <property type="project" value="InterPro"/>
</dbReference>
<organism evidence="7 8">
    <name type="scientific">Streptomyces violaceusniger</name>
    <dbReference type="NCBI Taxonomy" id="68280"/>
    <lineage>
        <taxon>Bacteria</taxon>
        <taxon>Bacillati</taxon>
        <taxon>Actinomycetota</taxon>
        <taxon>Actinomycetes</taxon>
        <taxon>Kitasatosporales</taxon>
        <taxon>Streptomycetaceae</taxon>
        <taxon>Streptomyces</taxon>
        <taxon>Streptomyces violaceusniger group</taxon>
    </lineage>
</organism>
<dbReference type="InterPro" id="IPR013968">
    <property type="entry name" value="PKS_KR"/>
</dbReference>
<dbReference type="CDD" id="cd00833">
    <property type="entry name" value="PKS"/>
    <property type="match status" value="1"/>
</dbReference>
<dbReference type="GO" id="GO:0017000">
    <property type="term" value="P:antibiotic biosynthetic process"/>
    <property type="evidence" value="ECO:0007669"/>
    <property type="project" value="UniProtKB-ARBA"/>
</dbReference>
<keyword evidence="1" id="KW-0596">Phosphopantetheine</keyword>